<dbReference type="Pfam" id="PF02367">
    <property type="entry name" value="TsaE"/>
    <property type="match status" value="1"/>
</dbReference>
<accession>A0A3E2NPD5</accession>
<keyword evidence="8" id="KW-0067">ATP-binding</keyword>
<dbReference type="GO" id="GO:0005737">
    <property type="term" value="C:cytoplasm"/>
    <property type="evidence" value="ECO:0007669"/>
    <property type="project" value="UniProtKB-SubCell"/>
</dbReference>
<evidence type="ECO:0000256" key="2">
    <source>
        <dbReference type="ARBA" id="ARBA00007599"/>
    </source>
</evidence>
<evidence type="ECO:0000256" key="3">
    <source>
        <dbReference type="ARBA" id="ARBA00019010"/>
    </source>
</evidence>
<dbReference type="GO" id="GO:0016740">
    <property type="term" value="F:transferase activity"/>
    <property type="evidence" value="ECO:0007669"/>
    <property type="project" value="UniProtKB-KW"/>
</dbReference>
<evidence type="ECO:0000256" key="8">
    <source>
        <dbReference type="ARBA" id="ARBA00022840"/>
    </source>
</evidence>
<dbReference type="NCBIfam" id="TIGR00150">
    <property type="entry name" value="T6A_YjeE"/>
    <property type="match status" value="1"/>
</dbReference>
<evidence type="ECO:0000256" key="4">
    <source>
        <dbReference type="ARBA" id="ARBA00022490"/>
    </source>
</evidence>
<evidence type="ECO:0000313" key="11">
    <source>
        <dbReference type="EMBL" id="RFZ82823.1"/>
    </source>
</evidence>
<keyword evidence="4" id="KW-0963">Cytoplasm</keyword>
<reference evidence="11 12" key="1">
    <citation type="submission" date="2018-08" db="EMBL/GenBank/DDBJ databases">
        <title>Mucilaginibacter terrae sp. nov., isolated from manganese diggings.</title>
        <authorList>
            <person name="Huang Y."/>
            <person name="Zhou Z."/>
        </authorList>
    </citation>
    <scope>NUCLEOTIDE SEQUENCE [LARGE SCALE GENOMIC DNA]</scope>
    <source>
        <strain evidence="11 12">ZH6</strain>
    </source>
</reference>
<evidence type="ECO:0000256" key="7">
    <source>
        <dbReference type="ARBA" id="ARBA00022741"/>
    </source>
</evidence>
<comment type="caution">
    <text evidence="11">The sequence shown here is derived from an EMBL/GenBank/DDBJ whole genome shotgun (WGS) entry which is preliminary data.</text>
</comment>
<evidence type="ECO:0000256" key="1">
    <source>
        <dbReference type="ARBA" id="ARBA00004496"/>
    </source>
</evidence>
<dbReference type="PANTHER" id="PTHR33540">
    <property type="entry name" value="TRNA THREONYLCARBAMOYLADENOSINE BIOSYNTHESIS PROTEIN TSAE"/>
    <property type="match status" value="1"/>
</dbReference>
<dbReference type="GO" id="GO:0002949">
    <property type="term" value="P:tRNA threonylcarbamoyladenosine modification"/>
    <property type="evidence" value="ECO:0007669"/>
    <property type="project" value="InterPro"/>
</dbReference>
<comment type="subcellular location">
    <subcellularLocation>
        <location evidence="1">Cytoplasm</location>
    </subcellularLocation>
</comment>
<protein>
    <recommendedName>
        <fullName evidence="3">tRNA threonylcarbamoyladenosine biosynthesis protein TsaE</fullName>
    </recommendedName>
    <alternativeName>
        <fullName evidence="10">t(6)A37 threonylcarbamoyladenosine biosynthesis protein TsaE</fullName>
    </alternativeName>
</protein>
<name>A0A3E2NPD5_9SPHI</name>
<evidence type="ECO:0000256" key="10">
    <source>
        <dbReference type="ARBA" id="ARBA00032441"/>
    </source>
</evidence>
<keyword evidence="9" id="KW-0460">Magnesium</keyword>
<dbReference type="Gene3D" id="3.40.50.300">
    <property type="entry name" value="P-loop containing nucleotide triphosphate hydrolases"/>
    <property type="match status" value="1"/>
</dbReference>
<dbReference type="InterPro" id="IPR003442">
    <property type="entry name" value="T6A_TsaE"/>
</dbReference>
<proteinExistence type="inferred from homology"/>
<dbReference type="GO" id="GO:0046872">
    <property type="term" value="F:metal ion binding"/>
    <property type="evidence" value="ECO:0007669"/>
    <property type="project" value="UniProtKB-KW"/>
</dbReference>
<dbReference type="Proteomes" id="UP000260823">
    <property type="component" value="Unassembled WGS sequence"/>
</dbReference>
<comment type="similarity">
    <text evidence="2">Belongs to the TsaE family.</text>
</comment>
<dbReference type="SUPFAM" id="SSF52540">
    <property type="entry name" value="P-loop containing nucleoside triphosphate hydrolases"/>
    <property type="match status" value="1"/>
</dbReference>
<evidence type="ECO:0000256" key="9">
    <source>
        <dbReference type="ARBA" id="ARBA00022842"/>
    </source>
</evidence>
<organism evidence="11 12">
    <name type="scientific">Mucilaginibacter terrenus</name>
    <dbReference type="NCBI Taxonomy" id="2482727"/>
    <lineage>
        <taxon>Bacteria</taxon>
        <taxon>Pseudomonadati</taxon>
        <taxon>Bacteroidota</taxon>
        <taxon>Sphingobacteriia</taxon>
        <taxon>Sphingobacteriales</taxon>
        <taxon>Sphingobacteriaceae</taxon>
        <taxon>Mucilaginibacter</taxon>
    </lineage>
</organism>
<dbReference type="PANTHER" id="PTHR33540:SF2">
    <property type="entry name" value="TRNA THREONYLCARBAMOYLADENOSINE BIOSYNTHESIS PROTEIN TSAE"/>
    <property type="match status" value="1"/>
</dbReference>
<dbReference type="RefSeq" id="WP_117383226.1">
    <property type="nucleotide sequence ID" value="NZ_QWDE01000002.1"/>
</dbReference>
<dbReference type="OrthoDB" id="9815896at2"/>
<evidence type="ECO:0000256" key="6">
    <source>
        <dbReference type="ARBA" id="ARBA00022723"/>
    </source>
</evidence>
<sequence length="138" mass="15711">MDIQIHSVEELTNAAPQILEYAGTNRIFLFYGDMGAGKTTLIKALCAQLGVIDEVTSPTFSIVNEYKADGNTVYHFDFYRIKDHDEALDLGYEEYFFSDNYCFIEWPEKISALIPDQYTGVRIAVHDNALRVITVENI</sequence>
<keyword evidence="12" id="KW-1185">Reference proteome</keyword>
<keyword evidence="11" id="KW-0808">Transferase</keyword>
<dbReference type="AlphaFoldDB" id="A0A3E2NPD5"/>
<keyword evidence="6" id="KW-0479">Metal-binding</keyword>
<dbReference type="EMBL" id="QWDE01000002">
    <property type="protein sequence ID" value="RFZ82823.1"/>
    <property type="molecule type" value="Genomic_DNA"/>
</dbReference>
<gene>
    <name evidence="11" type="primary">tsaE</name>
    <name evidence="11" type="ORF">DYU05_11710</name>
</gene>
<evidence type="ECO:0000256" key="5">
    <source>
        <dbReference type="ARBA" id="ARBA00022694"/>
    </source>
</evidence>
<keyword evidence="7" id="KW-0547">Nucleotide-binding</keyword>
<keyword evidence="5" id="KW-0819">tRNA processing</keyword>
<dbReference type="InterPro" id="IPR027417">
    <property type="entry name" value="P-loop_NTPase"/>
</dbReference>
<evidence type="ECO:0000313" key="12">
    <source>
        <dbReference type="Proteomes" id="UP000260823"/>
    </source>
</evidence>
<dbReference type="GO" id="GO:0005524">
    <property type="term" value="F:ATP binding"/>
    <property type="evidence" value="ECO:0007669"/>
    <property type="project" value="UniProtKB-KW"/>
</dbReference>